<keyword evidence="2" id="KW-1185">Reference proteome</keyword>
<organism evidence="1 2">
    <name type="scientific">Pontivivens ytuae</name>
    <dbReference type="NCBI Taxonomy" id="2789856"/>
    <lineage>
        <taxon>Bacteria</taxon>
        <taxon>Pseudomonadati</taxon>
        <taxon>Pseudomonadota</taxon>
        <taxon>Alphaproteobacteria</taxon>
        <taxon>Rhodobacterales</taxon>
        <taxon>Paracoccaceae</taxon>
        <taxon>Pontivivens</taxon>
    </lineage>
</organism>
<dbReference type="AlphaFoldDB" id="A0A7S9LRQ2"/>
<accession>A0A7S9LRQ2</accession>
<evidence type="ECO:0000313" key="2">
    <source>
        <dbReference type="Proteomes" id="UP000594800"/>
    </source>
</evidence>
<dbReference type="RefSeq" id="WP_196103271.1">
    <property type="nucleotide sequence ID" value="NZ_CP064942.1"/>
</dbReference>
<protein>
    <submittedName>
        <fullName evidence="1">Uncharacterized protein</fullName>
    </submittedName>
</protein>
<reference evidence="1 2" key="1">
    <citation type="submission" date="2020-11" db="EMBL/GenBank/DDBJ databases">
        <title>Description of Pontivivens ytuae sp. nov. isolated from deep sea sediment of Mariana Trench.</title>
        <authorList>
            <person name="Wang Z."/>
            <person name="Sun Q.-L."/>
            <person name="Xu X.-D."/>
            <person name="Tang Y.-Z."/>
            <person name="Zhang J."/>
        </authorList>
    </citation>
    <scope>NUCLEOTIDE SEQUENCE [LARGE SCALE GENOMIC DNA]</scope>
    <source>
        <strain evidence="1 2">MT2928</strain>
    </source>
</reference>
<gene>
    <name evidence="1" type="ORF">I0K15_20200</name>
</gene>
<sequence length="98" mass="9741">MQTEENAMLRPLILMQVVMLALIPLAGAVMSGDAAGSYVALSAAPLASLDVVEVTWSGLGTTHLGVVHGVPDAMRAAGLVPLLDVGALLAFCGAGGSA</sequence>
<dbReference type="KEGG" id="poz:I0K15_20200"/>
<dbReference type="EMBL" id="CP064942">
    <property type="protein sequence ID" value="QPH54062.1"/>
    <property type="molecule type" value="Genomic_DNA"/>
</dbReference>
<name>A0A7S9LRQ2_9RHOB</name>
<evidence type="ECO:0000313" key="1">
    <source>
        <dbReference type="EMBL" id="QPH54062.1"/>
    </source>
</evidence>
<dbReference type="Proteomes" id="UP000594800">
    <property type="component" value="Chromosome"/>
</dbReference>
<proteinExistence type="predicted"/>